<gene>
    <name evidence="3" type="ORF">TRITD_7Av1G046770</name>
</gene>
<proteinExistence type="predicted"/>
<dbReference type="Proteomes" id="UP000324705">
    <property type="component" value="Chromosome 7A"/>
</dbReference>
<name>A0A9R0Z6E2_TRITD</name>
<dbReference type="PANTHER" id="PTHR31625">
    <property type="match status" value="1"/>
</dbReference>
<dbReference type="OMA" id="HAQYVPW"/>
<keyword evidence="2" id="KW-0012">Acyltransferase</keyword>
<dbReference type="EMBL" id="LT934123">
    <property type="protein sequence ID" value="VAI71398.1"/>
    <property type="molecule type" value="Genomic_DNA"/>
</dbReference>
<keyword evidence="1" id="KW-0808">Transferase</keyword>
<evidence type="ECO:0000256" key="2">
    <source>
        <dbReference type="ARBA" id="ARBA00023315"/>
    </source>
</evidence>
<evidence type="ECO:0000256" key="1">
    <source>
        <dbReference type="ARBA" id="ARBA00022679"/>
    </source>
</evidence>
<dbReference type="AlphaFoldDB" id="A0A9R0Z6E2"/>
<reference evidence="3 4" key="1">
    <citation type="submission" date="2017-09" db="EMBL/GenBank/DDBJ databases">
        <authorList>
            <consortium name="International Durum Wheat Genome Sequencing Consortium (IDWGSC)"/>
            <person name="Milanesi L."/>
        </authorList>
    </citation>
    <scope>NUCLEOTIDE SEQUENCE [LARGE SCALE GENOMIC DNA]</scope>
    <source>
        <strain evidence="4">cv. Svevo</strain>
    </source>
</reference>
<dbReference type="InterPro" id="IPR051504">
    <property type="entry name" value="Plant_metabolite_acyltrans"/>
</dbReference>
<sequence length="190" mass="20754">MAPGPLNPLTVLEHCQVSPSPLPPAGKPRTLQLTFFELVFWDVPPVQRLFFYDNADLLSAPEFLLHELPLFEKSLAAALHHFYPLAGKLVCGIPEAGAPEAEAEATRLGMMNPPGGHAQYVPWSQQSVGSPFGFSSSPQPWGCTLSRGYADRDAHDGFNPNVTFPHGHPTQRTPSPVFAGVQYPLMKLRT</sequence>
<dbReference type="Gene3D" id="3.30.559.10">
    <property type="entry name" value="Chloramphenicol acetyltransferase-like domain"/>
    <property type="match status" value="1"/>
</dbReference>
<protein>
    <submittedName>
        <fullName evidence="3">Uncharacterized protein</fullName>
    </submittedName>
</protein>
<accession>A0A9R0Z6E2</accession>
<evidence type="ECO:0000313" key="3">
    <source>
        <dbReference type="EMBL" id="VAI71398.1"/>
    </source>
</evidence>
<evidence type="ECO:0000313" key="4">
    <source>
        <dbReference type="Proteomes" id="UP000324705"/>
    </source>
</evidence>
<dbReference type="InterPro" id="IPR023213">
    <property type="entry name" value="CAT-like_dom_sf"/>
</dbReference>
<dbReference type="GO" id="GO:0016747">
    <property type="term" value="F:acyltransferase activity, transferring groups other than amino-acyl groups"/>
    <property type="evidence" value="ECO:0007669"/>
    <property type="project" value="UniProtKB-ARBA"/>
</dbReference>
<dbReference type="Gramene" id="TRITD7Av1G046770.1">
    <property type="protein sequence ID" value="TRITD7Av1G046770.1"/>
    <property type="gene ID" value="TRITD7Av1G046770"/>
</dbReference>
<organism evidence="3 4">
    <name type="scientific">Triticum turgidum subsp. durum</name>
    <name type="common">Durum wheat</name>
    <name type="synonym">Triticum durum</name>
    <dbReference type="NCBI Taxonomy" id="4567"/>
    <lineage>
        <taxon>Eukaryota</taxon>
        <taxon>Viridiplantae</taxon>
        <taxon>Streptophyta</taxon>
        <taxon>Embryophyta</taxon>
        <taxon>Tracheophyta</taxon>
        <taxon>Spermatophyta</taxon>
        <taxon>Magnoliopsida</taxon>
        <taxon>Liliopsida</taxon>
        <taxon>Poales</taxon>
        <taxon>Poaceae</taxon>
        <taxon>BOP clade</taxon>
        <taxon>Pooideae</taxon>
        <taxon>Triticodae</taxon>
        <taxon>Triticeae</taxon>
        <taxon>Triticinae</taxon>
        <taxon>Triticum</taxon>
    </lineage>
</organism>
<keyword evidence="4" id="KW-1185">Reference proteome</keyword>